<proteinExistence type="predicted"/>
<accession>A0AAN6U5W7</accession>
<dbReference type="RefSeq" id="XP_062650823.1">
    <property type="nucleotide sequence ID" value="XM_062786148.1"/>
</dbReference>
<evidence type="ECO:0000313" key="1">
    <source>
        <dbReference type="EMBL" id="KAK4127052.1"/>
    </source>
</evidence>
<name>A0AAN6U5W7_9PEZI</name>
<dbReference type="Proteomes" id="UP001302602">
    <property type="component" value="Unassembled WGS sequence"/>
</dbReference>
<reference evidence="1" key="1">
    <citation type="journal article" date="2023" name="Mol. Phylogenet. Evol.">
        <title>Genome-scale phylogeny and comparative genomics of the fungal order Sordariales.</title>
        <authorList>
            <person name="Hensen N."/>
            <person name="Bonometti L."/>
            <person name="Westerberg I."/>
            <person name="Brannstrom I.O."/>
            <person name="Guillou S."/>
            <person name="Cros-Aarteil S."/>
            <person name="Calhoun S."/>
            <person name="Haridas S."/>
            <person name="Kuo A."/>
            <person name="Mondo S."/>
            <person name="Pangilinan J."/>
            <person name="Riley R."/>
            <person name="LaButti K."/>
            <person name="Andreopoulos B."/>
            <person name="Lipzen A."/>
            <person name="Chen C."/>
            <person name="Yan M."/>
            <person name="Daum C."/>
            <person name="Ng V."/>
            <person name="Clum A."/>
            <person name="Steindorff A."/>
            <person name="Ohm R.A."/>
            <person name="Martin F."/>
            <person name="Silar P."/>
            <person name="Natvig D.O."/>
            <person name="Lalanne C."/>
            <person name="Gautier V."/>
            <person name="Ament-Velasquez S.L."/>
            <person name="Kruys A."/>
            <person name="Hutchinson M.I."/>
            <person name="Powell A.J."/>
            <person name="Barry K."/>
            <person name="Miller A.N."/>
            <person name="Grigoriev I.V."/>
            <person name="Debuchy R."/>
            <person name="Gladieux P."/>
            <person name="Hiltunen Thoren M."/>
            <person name="Johannesson H."/>
        </authorList>
    </citation>
    <scope>NUCLEOTIDE SEQUENCE</scope>
    <source>
        <strain evidence="1">CBS 731.68</strain>
    </source>
</reference>
<reference evidence="1" key="2">
    <citation type="submission" date="2023-05" db="EMBL/GenBank/DDBJ databases">
        <authorList>
            <consortium name="Lawrence Berkeley National Laboratory"/>
            <person name="Steindorff A."/>
            <person name="Hensen N."/>
            <person name="Bonometti L."/>
            <person name="Westerberg I."/>
            <person name="Brannstrom I.O."/>
            <person name="Guillou S."/>
            <person name="Cros-Aarteil S."/>
            <person name="Calhoun S."/>
            <person name="Haridas S."/>
            <person name="Kuo A."/>
            <person name="Mondo S."/>
            <person name="Pangilinan J."/>
            <person name="Riley R."/>
            <person name="Labutti K."/>
            <person name="Andreopoulos B."/>
            <person name="Lipzen A."/>
            <person name="Chen C."/>
            <person name="Yanf M."/>
            <person name="Daum C."/>
            <person name="Ng V."/>
            <person name="Clum A."/>
            <person name="Ohm R."/>
            <person name="Martin F."/>
            <person name="Silar P."/>
            <person name="Natvig D."/>
            <person name="Lalanne C."/>
            <person name="Gautier V."/>
            <person name="Ament-Velasquez S.L."/>
            <person name="Kruys A."/>
            <person name="Hutchinson M.I."/>
            <person name="Powell A.J."/>
            <person name="Barry K."/>
            <person name="Miller A.N."/>
            <person name="Grigoriev I.V."/>
            <person name="Debuchy R."/>
            <person name="Gladieux P."/>
            <person name="Thoren M.H."/>
            <person name="Johannesson H."/>
        </authorList>
    </citation>
    <scope>NUCLEOTIDE SEQUENCE</scope>
    <source>
        <strain evidence="1">CBS 731.68</strain>
    </source>
</reference>
<protein>
    <submittedName>
        <fullName evidence="1">Uncharacterized protein</fullName>
    </submittedName>
</protein>
<dbReference type="EMBL" id="MU853224">
    <property type="protein sequence ID" value="KAK4127052.1"/>
    <property type="molecule type" value="Genomic_DNA"/>
</dbReference>
<gene>
    <name evidence="1" type="ORF">N657DRAFT_188104</name>
</gene>
<dbReference type="GeneID" id="87822914"/>
<keyword evidence="2" id="KW-1185">Reference proteome</keyword>
<dbReference type="AlphaFoldDB" id="A0AAN6U5W7"/>
<evidence type="ECO:0000313" key="2">
    <source>
        <dbReference type="Proteomes" id="UP001302602"/>
    </source>
</evidence>
<comment type="caution">
    <text evidence="1">The sequence shown here is derived from an EMBL/GenBank/DDBJ whole genome shotgun (WGS) entry which is preliminary data.</text>
</comment>
<sequence length="180" mass="20399">MLRSPYYVFDRCYLRQRFVNRIRLDTPSAFPELDPLCYQIVKLASTAETRIAFIAYLSCSFPPGIQSTEGQRPGSVRDSGNLQAMPTTHRCDKTTKLEHRGSAMQNAVSCSTPEDDWLCGRLLRFAISCQTWMTDNLSVPRSLAYTWGPSRNCSHQLNYIVRGKPEALSMTKSNIPTVPR</sequence>
<organism evidence="1 2">
    <name type="scientific">Parathielavia appendiculata</name>
    <dbReference type="NCBI Taxonomy" id="2587402"/>
    <lineage>
        <taxon>Eukaryota</taxon>
        <taxon>Fungi</taxon>
        <taxon>Dikarya</taxon>
        <taxon>Ascomycota</taxon>
        <taxon>Pezizomycotina</taxon>
        <taxon>Sordariomycetes</taxon>
        <taxon>Sordariomycetidae</taxon>
        <taxon>Sordariales</taxon>
        <taxon>Chaetomiaceae</taxon>
        <taxon>Parathielavia</taxon>
    </lineage>
</organism>